<dbReference type="Proteomes" id="UP000236919">
    <property type="component" value="Unassembled WGS sequence"/>
</dbReference>
<sequence length="29" mass="3374">MTVLVRNLRAKARHPFSLRPNKQKRVVTG</sequence>
<comment type="caution">
    <text evidence="1">The sequence shown here is derived from an EMBL/GenBank/DDBJ whole genome shotgun (WGS) entry which is preliminary data.</text>
</comment>
<organism evidence="1 2">
    <name type="scientific">Bosea psychrotolerans</name>
    <dbReference type="NCBI Taxonomy" id="1871628"/>
    <lineage>
        <taxon>Bacteria</taxon>
        <taxon>Pseudomonadati</taxon>
        <taxon>Pseudomonadota</taxon>
        <taxon>Alphaproteobacteria</taxon>
        <taxon>Hyphomicrobiales</taxon>
        <taxon>Boseaceae</taxon>
        <taxon>Bosea</taxon>
    </lineage>
</organism>
<reference evidence="1 2" key="1">
    <citation type="submission" date="2018-01" db="EMBL/GenBank/DDBJ databases">
        <title>Genomic Encyclopedia of Type Strains, Phase III (KMG-III): the genomes of soil and plant-associated and newly described type strains.</title>
        <authorList>
            <person name="Whitman W."/>
        </authorList>
    </citation>
    <scope>NUCLEOTIDE SEQUENCE [LARGE SCALE GENOMIC DNA]</scope>
    <source>
        <strain evidence="1 2">1131</strain>
    </source>
</reference>
<proteinExistence type="predicted"/>
<gene>
    <name evidence="1" type="ORF">CYD53_102291</name>
</gene>
<accession>A0A2S4ML93</accession>
<dbReference type="EMBL" id="PQFZ01000002">
    <property type="protein sequence ID" value="POR55405.1"/>
    <property type="molecule type" value="Genomic_DNA"/>
</dbReference>
<name>A0A2S4ML93_9HYPH</name>
<evidence type="ECO:0000313" key="1">
    <source>
        <dbReference type="EMBL" id="POR55405.1"/>
    </source>
</evidence>
<evidence type="ECO:0000313" key="2">
    <source>
        <dbReference type="Proteomes" id="UP000236919"/>
    </source>
</evidence>
<dbReference type="AlphaFoldDB" id="A0A2S4ML93"/>
<protein>
    <submittedName>
        <fullName evidence="1">Uncharacterized protein</fullName>
    </submittedName>
</protein>
<keyword evidence="2" id="KW-1185">Reference proteome</keyword>